<accession>A0A9X2YIZ9</accession>
<dbReference type="Proteomes" id="UP001140272">
    <property type="component" value="Unassembled WGS sequence"/>
</dbReference>
<evidence type="ECO:0000313" key="2">
    <source>
        <dbReference type="Proteomes" id="UP001140272"/>
    </source>
</evidence>
<gene>
    <name evidence="1" type="ORF">H7H73_30815</name>
</gene>
<name>A0A9X2YIZ9_9MYCO</name>
<reference evidence="1" key="2">
    <citation type="journal article" date="2022" name="BMC Genomics">
        <title>Comparative genome analysis of mycobacteria focusing on tRNA and non-coding RNA.</title>
        <authorList>
            <person name="Behra P.R.K."/>
            <person name="Pettersson B.M.F."/>
            <person name="Ramesh M."/>
            <person name="Das S."/>
            <person name="Dasgupta S."/>
            <person name="Kirsebom L.A."/>
        </authorList>
    </citation>
    <scope>NUCLEOTIDE SEQUENCE</scope>
    <source>
        <strain evidence="1">DSM 45406</strain>
    </source>
</reference>
<comment type="caution">
    <text evidence="1">The sequence shown here is derived from an EMBL/GenBank/DDBJ whole genome shotgun (WGS) entry which is preliminary data.</text>
</comment>
<feature type="non-terminal residue" evidence="1">
    <location>
        <position position="68"/>
    </location>
</feature>
<dbReference type="AlphaFoldDB" id="A0A9X2YIZ9"/>
<evidence type="ECO:0000313" key="1">
    <source>
        <dbReference type="EMBL" id="MCV7074023.1"/>
    </source>
</evidence>
<protein>
    <submittedName>
        <fullName evidence="1">Uncharacterized protein</fullName>
    </submittedName>
</protein>
<proteinExistence type="predicted"/>
<reference evidence="1" key="1">
    <citation type="submission" date="2020-07" db="EMBL/GenBank/DDBJ databases">
        <authorList>
            <person name="Pettersson B.M.F."/>
            <person name="Behra P.R.K."/>
            <person name="Ramesh M."/>
            <person name="Das S."/>
            <person name="Dasgupta S."/>
            <person name="Kirsebom L.A."/>
        </authorList>
    </citation>
    <scope>NUCLEOTIDE SEQUENCE</scope>
    <source>
        <strain evidence="1">DSM 45406</strain>
    </source>
</reference>
<organism evidence="1 2">
    <name type="scientific">Mycolicibacterium rufum</name>
    <dbReference type="NCBI Taxonomy" id="318424"/>
    <lineage>
        <taxon>Bacteria</taxon>
        <taxon>Bacillati</taxon>
        <taxon>Actinomycetota</taxon>
        <taxon>Actinomycetes</taxon>
        <taxon>Mycobacteriales</taxon>
        <taxon>Mycobacteriaceae</taxon>
        <taxon>Mycolicibacterium</taxon>
    </lineage>
</organism>
<sequence>GAHHDLGRQLRRRIGGLTAAEQVDDPVFAVDEPLAGLGDGARALELTSAVVFNSTGGQCSSRTTPDRS</sequence>
<dbReference type="EMBL" id="JACKRN010000986">
    <property type="protein sequence ID" value="MCV7074023.1"/>
    <property type="molecule type" value="Genomic_DNA"/>
</dbReference>
<feature type="non-terminal residue" evidence="1">
    <location>
        <position position="1"/>
    </location>
</feature>